<keyword evidence="8" id="KW-1185">Reference proteome</keyword>
<feature type="compositionally biased region" description="Low complexity" evidence="4">
    <location>
        <begin position="580"/>
        <end position="589"/>
    </location>
</feature>
<keyword evidence="2 3" id="KW-0728">SH3 domain</keyword>
<dbReference type="InterPro" id="IPR013625">
    <property type="entry name" value="PTB"/>
</dbReference>
<dbReference type="Pfam" id="PF22975">
    <property type="entry name" value="EPS8_2nd"/>
    <property type="match status" value="1"/>
</dbReference>
<evidence type="ECO:0000259" key="6">
    <source>
        <dbReference type="PROSITE" id="PS50002"/>
    </source>
</evidence>
<dbReference type="InterPro" id="IPR001452">
    <property type="entry name" value="SH3_domain"/>
</dbReference>
<feature type="region of interest" description="Disordered" evidence="4">
    <location>
        <begin position="1"/>
        <end position="27"/>
    </location>
</feature>
<organism evidence="7 8">
    <name type="scientific">Clavelina lepadiformis</name>
    <name type="common">Light-bulb sea squirt</name>
    <name type="synonym">Ascidia lepadiformis</name>
    <dbReference type="NCBI Taxonomy" id="159417"/>
    <lineage>
        <taxon>Eukaryota</taxon>
        <taxon>Metazoa</taxon>
        <taxon>Chordata</taxon>
        <taxon>Tunicata</taxon>
        <taxon>Ascidiacea</taxon>
        <taxon>Aplousobranchia</taxon>
        <taxon>Clavelinidae</taxon>
        <taxon>Clavelina</taxon>
    </lineage>
</organism>
<dbReference type="Gene3D" id="2.30.30.40">
    <property type="entry name" value="SH3 Domains"/>
    <property type="match status" value="1"/>
</dbReference>
<dbReference type="SMART" id="SM00326">
    <property type="entry name" value="SH3"/>
    <property type="match status" value="1"/>
</dbReference>
<dbReference type="SUPFAM" id="SSF50044">
    <property type="entry name" value="SH3-domain"/>
    <property type="match status" value="1"/>
</dbReference>
<reference evidence="7 8" key="1">
    <citation type="submission" date="2024-02" db="EMBL/GenBank/DDBJ databases">
        <authorList>
            <person name="Daric V."/>
            <person name="Darras S."/>
        </authorList>
    </citation>
    <scope>NUCLEOTIDE SEQUENCE [LARGE SCALE GENOMIC DNA]</scope>
</reference>
<dbReference type="InterPro" id="IPR036028">
    <property type="entry name" value="SH3-like_dom_sf"/>
</dbReference>
<dbReference type="PROSITE" id="PS01179">
    <property type="entry name" value="PID"/>
    <property type="match status" value="1"/>
</dbReference>
<dbReference type="InterPro" id="IPR055093">
    <property type="entry name" value="EPS8_2nd"/>
</dbReference>
<dbReference type="EMBL" id="CAWYQH010000108">
    <property type="protein sequence ID" value="CAK8688117.1"/>
    <property type="molecule type" value="Genomic_DNA"/>
</dbReference>
<accession>A0ABP0G8H7</accession>
<feature type="region of interest" description="Disordered" evidence="4">
    <location>
        <begin position="758"/>
        <end position="784"/>
    </location>
</feature>
<evidence type="ECO:0000313" key="7">
    <source>
        <dbReference type="EMBL" id="CAK8688117.1"/>
    </source>
</evidence>
<evidence type="ECO:0000256" key="3">
    <source>
        <dbReference type="PROSITE-ProRule" id="PRU00192"/>
    </source>
</evidence>
<comment type="caution">
    <text evidence="7">The sequence shown here is derived from an EMBL/GenBank/DDBJ whole genome shotgun (WGS) entry which is preliminary data.</text>
</comment>
<dbReference type="InterPro" id="IPR011993">
    <property type="entry name" value="PH-like_dom_sf"/>
</dbReference>
<feature type="domain" description="SH3" evidence="6">
    <location>
        <begin position="517"/>
        <end position="576"/>
    </location>
</feature>
<evidence type="ECO:0000313" key="8">
    <source>
        <dbReference type="Proteomes" id="UP001642483"/>
    </source>
</evidence>
<feature type="domain" description="PID" evidence="5">
    <location>
        <begin position="51"/>
        <end position="172"/>
    </location>
</feature>
<dbReference type="Pfam" id="PF00018">
    <property type="entry name" value="SH3_1"/>
    <property type="match status" value="1"/>
</dbReference>
<dbReference type="PANTHER" id="PTHR12287">
    <property type="entry name" value="EPIDERMAL GROWTH FACTOR RECEPTOR KINASE SUBSTRATE EPS8-RELATED PROTEIN"/>
    <property type="match status" value="1"/>
</dbReference>
<evidence type="ECO:0000256" key="2">
    <source>
        <dbReference type="ARBA" id="ARBA00022443"/>
    </source>
</evidence>
<dbReference type="CDD" id="cd09540">
    <property type="entry name" value="SAM_EPS8-like"/>
    <property type="match status" value="1"/>
</dbReference>
<dbReference type="InterPro" id="IPR039801">
    <property type="entry name" value="EPS8-like"/>
</dbReference>
<evidence type="ECO:0000259" key="5">
    <source>
        <dbReference type="PROSITE" id="PS01179"/>
    </source>
</evidence>
<dbReference type="Gene3D" id="1.10.150.50">
    <property type="entry name" value="Transcription Factor, Ets-1"/>
    <property type="match status" value="1"/>
</dbReference>
<evidence type="ECO:0008006" key="9">
    <source>
        <dbReference type="Google" id="ProtNLM"/>
    </source>
</evidence>
<comment type="similarity">
    <text evidence="1">Belongs to the EPS8 family.</text>
</comment>
<dbReference type="PANTHER" id="PTHR12287:SF23">
    <property type="entry name" value="AROUSER, ISOFORM A-RELATED"/>
    <property type="match status" value="1"/>
</dbReference>
<dbReference type="Pfam" id="PF08416">
    <property type="entry name" value="PTB"/>
    <property type="match status" value="1"/>
</dbReference>
<dbReference type="SUPFAM" id="SSF50729">
    <property type="entry name" value="PH domain-like"/>
    <property type="match status" value="1"/>
</dbReference>
<name>A0ABP0G8H7_CLALP</name>
<sequence length="784" mass="87296">MMRPPLNAAEDPEPYVEQSVSSGGAQPSAKAIYQQRKSYAKTVASMGEVSEYRVEHLVTFAIDRKEAILTVDDSIRKLQLLDARGKIWTQEIYLHVDDKSIKLIDIETREDLDNFPLTVVQHTQPVINACNYNSICALVIKEFDQKTPDIHLFQCSSIPADIICADIGSAFQDVKSKKGKRSRPDTLRKHRDVINSASILPSATQVPVRERVAEWQDRAQDDLLPSPRGSLIPSAHEDSPEIVAFKIQRDVQMLNHALDDIEAFVSLLQKSAEATRELTVRQSKRSSKKKKKVPGSGVLELRSRLPPQEHFIDCFCKFRFCFNLLAKLKTQLKDPNAVELVHFLFQPLAMIIHTCSGPELARTIKSPMLNKDTIEFLTNCVNTQEFELWQDLGDFWTKSRSDFPKDLFIPPYIPTFMSGWEPPPIPNMETEASGQLAAAVQGQAAVVQRAEEAWKAGGANIEDALKPLSPVPQPEYAVVRKFSSQVNGNDSSMAFKQHVQSHVARNQAAQAAASMPSQRKLCRAMYDFSARNEHELSVQLDDLLDVIDDSKSWWMVMNAQGQRGYVPANLMLLISSATKAPATSSTDSPPSYPPTPEKAVYVPPPPPPPPPPVAPVPASAPPPVAPKIMPVSLTASINSVVLRPPPVDRTPRKPTIDPDTLQEELRQRVSINRKKSRNFVIPKKTMNYSEVLISKSSPPEEVEYWLKSLGFSAITIQSLKVLNGAQIFSLTKEELKQICEDEGSRVYSQLMVQKSTNGLRSSSASSELGKALRRRQEITENGST</sequence>
<dbReference type="InterPro" id="IPR006020">
    <property type="entry name" value="PTB/PI_dom"/>
</dbReference>
<dbReference type="CDD" id="cd01210">
    <property type="entry name" value="PTB_EPS8"/>
    <property type="match status" value="1"/>
</dbReference>
<dbReference type="InterPro" id="IPR041418">
    <property type="entry name" value="SAM_3"/>
</dbReference>
<protein>
    <recommendedName>
        <fullName evidence="9">Epidermal growth factor receptor kinase substrate 8</fullName>
    </recommendedName>
</protein>
<dbReference type="Proteomes" id="UP001642483">
    <property type="component" value="Unassembled WGS sequence"/>
</dbReference>
<evidence type="ECO:0000256" key="4">
    <source>
        <dbReference type="SAM" id="MobiDB-lite"/>
    </source>
</evidence>
<proteinExistence type="inferred from homology"/>
<dbReference type="InterPro" id="IPR033928">
    <property type="entry name" value="EPS8_PTB"/>
</dbReference>
<dbReference type="SMART" id="SM00462">
    <property type="entry name" value="PTB"/>
    <property type="match status" value="1"/>
</dbReference>
<dbReference type="Pfam" id="PF18016">
    <property type="entry name" value="SAM_3"/>
    <property type="match status" value="1"/>
</dbReference>
<evidence type="ECO:0000256" key="1">
    <source>
        <dbReference type="ARBA" id="ARBA00006197"/>
    </source>
</evidence>
<gene>
    <name evidence="7" type="ORF">CVLEPA_LOCUS20150</name>
</gene>
<feature type="region of interest" description="Disordered" evidence="4">
    <location>
        <begin position="580"/>
        <end position="606"/>
    </location>
</feature>
<dbReference type="InterPro" id="IPR013761">
    <property type="entry name" value="SAM/pointed_sf"/>
</dbReference>
<dbReference type="Gene3D" id="2.30.29.30">
    <property type="entry name" value="Pleckstrin-homology domain (PH domain)/Phosphotyrosine-binding domain (PTB)"/>
    <property type="match status" value="1"/>
</dbReference>
<feature type="compositionally biased region" description="Pro residues" evidence="4">
    <location>
        <begin position="590"/>
        <end position="606"/>
    </location>
</feature>
<dbReference type="PROSITE" id="PS50002">
    <property type="entry name" value="SH3"/>
    <property type="match status" value="1"/>
</dbReference>